<evidence type="ECO:0000256" key="1">
    <source>
        <dbReference type="SAM" id="MobiDB-lite"/>
    </source>
</evidence>
<name>A0AAE0EL95_9ROSI</name>
<accession>A0AAE0EL95</accession>
<dbReference type="Proteomes" id="UP001281410">
    <property type="component" value="Unassembled WGS sequence"/>
</dbReference>
<evidence type="ECO:0000313" key="3">
    <source>
        <dbReference type="Proteomes" id="UP001281410"/>
    </source>
</evidence>
<protein>
    <submittedName>
        <fullName evidence="2">Uncharacterized protein</fullName>
    </submittedName>
</protein>
<keyword evidence="3" id="KW-1185">Reference proteome</keyword>
<dbReference type="AlphaFoldDB" id="A0AAE0EL95"/>
<gene>
    <name evidence="2" type="ORF">Dsin_003788</name>
</gene>
<reference evidence="2" key="1">
    <citation type="journal article" date="2023" name="Plant J.">
        <title>Genome sequences and population genomics provide insights into the demographic history, inbreeding, and mutation load of two 'living fossil' tree species of Dipteronia.</title>
        <authorList>
            <person name="Feng Y."/>
            <person name="Comes H.P."/>
            <person name="Chen J."/>
            <person name="Zhu S."/>
            <person name="Lu R."/>
            <person name="Zhang X."/>
            <person name="Li P."/>
            <person name="Qiu J."/>
            <person name="Olsen K.M."/>
            <person name="Qiu Y."/>
        </authorList>
    </citation>
    <scope>NUCLEOTIDE SEQUENCE</scope>
    <source>
        <strain evidence="2">NBL</strain>
    </source>
</reference>
<organism evidence="2 3">
    <name type="scientific">Dipteronia sinensis</name>
    <dbReference type="NCBI Taxonomy" id="43782"/>
    <lineage>
        <taxon>Eukaryota</taxon>
        <taxon>Viridiplantae</taxon>
        <taxon>Streptophyta</taxon>
        <taxon>Embryophyta</taxon>
        <taxon>Tracheophyta</taxon>
        <taxon>Spermatophyta</taxon>
        <taxon>Magnoliopsida</taxon>
        <taxon>eudicotyledons</taxon>
        <taxon>Gunneridae</taxon>
        <taxon>Pentapetalae</taxon>
        <taxon>rosids</taxon>
        <taxon>malvids</taxon>
        <taxon>Sapindales</taxon>
        <taxon>Sapindaceae</taxon>
        <taxon>Hippocastanoideae</taxon>
        <taxon>Acereae</taxon>
        <taxon>Dipteronia</taxon>
    </lineage>
</organism>
<proteinExistence type="predicted"/>
<feature type="region of interest" description="Disordered" evidence="1">
    <location>
        <begin position="118"/>
        <end position="144"/>
    </location>
</feature>
<comment type="caution">
    <text evidence="2">The sequence shown here is derived from an EMBL/GenBank/DDBJ whole genome shotgun (WGS) entry which is preliminary data.</text>
</comment>
<sequence length="144" mass="15760">MRLPNASKFQGCTLLNYVLQAMHEKSTAALASTFPEININLAICVLSRITHKPSIISFYKTKSVRASIYLSQDCTANNILYQNKMRKRDVEPYDSTMGVQQIPYQSLAPPILHASLTAPPSSAPAGPSDKLADSVSSFFPRASP</sequence>
<evidence type="ECO:0000313" key="2">
    <source>
        <dbReference type="EMBL" id="KAK3231907.1"/>
    </source>
</evidence>
<feature type="compositionally biased region" description="Low complexity" evidence="1">
    <location>
        <begin position="118"/>
        <end position="128"/>
    </location>
</feature>
<dbReference type="EMBL" id="JANJYJ010000001">
    <property type="protein sequence ID" value="KAK3231907.1"/>
    <property type="molecule type" value="Genomic_DNA"/>
</dbReference>